<dbReference type="EMBL" id="LGUT01003021">
    <property type="protein sequence ID" value="KOG86129.1"/>
    <property type="molecule type" value="Genomic_DNA"/>
</dbReference>
<evidence type="ECO:0000256" key="1">
    <source>
        <dbReference type="SAM" id="MobiDB-lite"/>
    </source>
</evidence>
<gene>
    <name evidence="3" type="ORF">ADK38_32785</name>
</gene>
<feature type="signal peptide" evidence="2">
    <location>
        <begin position="1"/>
        <end position="23"/>
    </location>
</feature>
<comment type="caution">
    <text evidence="3">The sequence shown here is derived from an EMBL/GenBank/DDBJ whole genome shotgun (WGS) entry which is preliminary data.</text>
</comment>
<evidence type="ECO:0000313" key="3">
    <source>
        <dbReference type="EMBL" id="KOG86129.1"/>
    </source>
</evidence>
<feature type="compositionally biased region" description="Basic and acidic residues" evidence="1">
    <location>
        <begin position="64"/>
        <end position="77"/>
    </location>
</feature>
<dbReference type="Proteomes" id="UP000037020">
    <property type="component" value="Unassembled WGS sequence"/>
</dbReference>
<reference evidence="3 4" key="1">
    <citation type="submission" date="2015-07" db="EMBL/GenBank/DDBJ databases">
        <authorList>
            <person name="Ju K.-S."/>
            <person name="Doroghazi J.R."/>
            <person name="Metcalf W.W."/>
        </authorList>
    </citation>
    <scope>NUCLEOTIDE SEQUENCE [LARGE SCALE GENOMIC DNA]</scope>
    <source>
        <strain evidence="3 4">NRRL B-3589</strain>
    </source>
</reference>
<feature type="chain" id="PRO_5047405083" description="Serine/threonine protein kinase" evidence="2">
    <location>
        <begin position="24"/>
        <end position="105"/>
    </location>
</feature>
<sequence>TAATALIAVLFALCGADPMAARAAADPARSAVAVVESERFTDESATCADEQRRARAACPGRSGRRAEPGPEHRRDRAYVPQRSGAAPRPGRAVTAAHGHCVVLRC</sequence>
<keyword evidence="4" id="KW-1185">Reference proteome</keyword>
<keyword evidence="2" id="KW-0732">Signal</keyword>
<feature type="region of interest" description="Disordered" evidence="1">
    <location>
        <begin position="45"/>
        <end position="91"/>
    </location>
</feature>
<feature type="non-terminal residue" evidence="3">
    <location>
        <position position="1"/>
    </location>
</feature>
<name>A0ABR5IY93_9ACTN</name>
<evidence type="ECO:0000313" key="4">
    <source>
        <dbReference type="Proteomes" id="UP000037020"/>
    </source>
</evidence>
<protein>
    <recommendedName>
        <fullName evidence="5">Serine/threonine protein kinase</fullName>
    </recommendedName>
</protein>
<evidence type="ECO:0008006" key="5">
    <source>
        <dbReference type="Google" id="ProtNLM"/>
    </source>
</evidence>
<proteinExistence type="predicted"/>
<evidence type="ECO:0000256" key="2">
    <source>
        <dbReference type="SAM" id="SignalP"/>
    </source>
</evidence>
<organism evidence="3 4">
    <name type="scientific">Streptomyces varsoviensis</name>
    <dbReference type="NCBI Taxonomy" id="67373"/>
    <lineage>
        <taxon>Bacteria</taxon>
        <taxon>Bacillati</taxon>
        <taxon>Actinomycetota</taxon>
        <taxon>Actinomycetes</taxon>
        <taxon>Kitasatosporales</taxon>
        <taxon>Streptomycetaceae</taxon>
        <taxon>Streptomyces</taxon>
    </lineage>
</organism>
<accession>A0ABR5IY93</accession>